<name>A0A8B6EUQ9_MYTGA</name>
<dbReference type="Gene3D" id="3.60.10.10">
    <property type="entry name" value="Endonuclease/exonuclease/phosphatase"/>
    <property type="match status" value="1"/>
</dbReference>
<organism evidence="2 3">
    <name type="scientific">Mytilus galloprovincialis</name>
    <name type="common">Mediterranean mussel</name>
    <dbReference type="NCBI Taxonomy" id="29158"/>
    <lineage>
        <taxon>Eukaryota</taxon>
        <taxon>Metazoa</taxon>
        <taxon>Spiralia</taxon>
        <taxon>Lophotrochozoa</taxon>
        <taxon>Mollusca</taxon>
        <taxon>Bivalvia</taxon>
        <taxon>Autobranchia</taxon>
        <taxon>Pteriomorphia</taxon>
        <taxon>Mytilida</taxon>
        <taxon>Mytiloidea</taxon>
        <taxon>Mytilidae</taxon>
        <taxon>Mytilinae</taxon>
        <taxon>Mytilus</taxon>
    </lineage>
</organism>
<dbReference type="InterPro" id="IPR036691">
    <property type="entry name" value="Endo/exonu/phosph_ase_sf"/>
</dbReference>
<evidence type="ECO:0000313" key="3">
    <source>
        <dbReference type="Proteomes" id="UP000596742"/>
    </source>
</evidence>
<evidence type="ECO:0008006" key="4">
    <source>
        <dbReference type="Google" id="ProtNLM"/>
    </source>
</evidence>
<protein>
    <recommendedName>
        <fullName evidence="4">Endonuclease/exonuclease/phosphatase domain-containing protein</fullName>
    </recommendedName>
</protein>
<feature type="compositionally biased region" description="Basic and acidic residues" evidence="1">
    <location>
        <begin position="1"/>
        <end position="27"/>
    </location>
</feature>
<evidence type="ECO:0000256" key="1">
    <source>
        <dbReference type="SAM" id="MobiDB-lite"/>
    </source>
</evidence>
<gene>
    <name evidence="2" type="ORF">MGAL_10B054482</name>
</gene>
<accession>A0A8B6EUQ9</accession>
<sequence>MASKPKGKDTPKDKDKASRPRKSDKGDTYGTRGSPSSSSLKFIIMNTGGKNTGEKPTERRKQAIFDVISKSESSLVLLQEFGWTSIRSRAWNEFKWPDNLQYKGHKDASIIFDINEVVVVQYSQRLLESTLEELVRIGKIQQGFTPIPRMCLLNVKTKGVPIVEFICVSWHGRHNKAKLEDLKAEFKYLLEYIMKLSDKESLPFVLAGDFNVKIKDIEKLIPSSLALHRYTPTKRRDEESVIDFYISSKSLSMSDVKTLDVKTETKAEGVLSLFDHDPVMASLSTA</sequence>
<proteinExistence type="predicted"/>
<feature type="region of interest" description="Disordered" evidence="1">
    <location>
        <begin position="1"/>
        <end position="58"/>
    </location>
</feature>
<dbReference type="EMBL" id="UYJE01005687">
    <property type="protein sequence ID" value="VDI39401.1"/>
    <property type="molecule type" value="Genomic_DNA"/>
</dbReference>
<dbReference type="SUPFAM" id="SSF56219">
    <property type="entry name" value="DNase I-like"/>
    <property type="match status" value="1"/>
</dbReference>
<dbReference type="OrthoDB" id="6162116at2759"/>
<keyword evidence="3" id="KW-1185">Reference proteome</keyword>
<dbReference type="AlphaFoldDB" id="A0A8B6EUQ9"/>
<reference evidence="2" key="1">
    <citation type="submission" date="2018-11" db="EMBL/GenBank/DDBJ databases">
        <authorList>
            <person name="Alioto T."/>
            <person name="Alioto T."/>
        </authorList>
    </citation>
    <scope>NUCLEOTIDE SEQUENCE</scope>
</reference>
<evidence type="ECO:0000313" key="2">
    <source>
        <dbReference type="EMBL" id="VDI39401.1"/>
    </source>
</evidence>
<comment type="caution">
    <text evidence="2">The sequence shown here is derived from an EMBL/GenBank/DDBJ whole genome shotgun (WGS) entry which is preliminary data.</text>
</comment>
<feature type="compositionally biased region" description="Polar residues" evidence="1">
    <location>
        <begin position="31"/>
        <end position="40"/>
    </location>
</feature>
<dbReference type="Proteomes" id="UP000596742">
    <property type="component" value="Unassembled WGS sequence"/>
</dbReference>